<organism evidence="2 3">
    <name type="scientific">Aldrovandia affinis</name>
    <dbReference type="NCBI Taxonomy" id="143900"/>
    <lineage>
        <taxon>Eukaryota</taxon>
        <taxon>Metazoa</taxon>
        <taxon>Chordata</taxon>
        <taxon>Craniata</taxon>
        <taxon>Vertebrata</taxon>
        <taxon>Euteleostomi</taxon>
        <taxon>Actinopterygii</taxon>
        <taxon>Neopterygii</taxon>
        <taxon>Teleostei</taxon>
        <taxon>Notacanthiformes</taxon>
        <taxon>Halosauridae</taxon>
        <taxon>Aldrovandia</taxon>
    </lineage>
</organism>
<reference evidence="2" key="1">
    <citation type="journal article" date="2023" name="Science">
        <title>Genome structures resolve the early diversification of teleost fishes.</title>
        <authorList>
            <person name="Parey E."/>
            <person name="Louis A."/>
            <person name="Montfort J."/>
            <person name="Bouchez O."/>
            <person name="Roques C."/>
            <person name="Iampietro C."/>
            <person name="Lluch J."/>
            <person name="Castinel A."/>
            <person name="Donnadieu C."/>
            <person name="Desvignes T."/>
            <person name="Floi Bucao C."/>
            <person name="Jouanno E."/>
            <person name="Wen M."/>
            <person name="Mejri S."/>
            <person name="Dirks R."/>
            <person name="Jansen H."/>
            <person name="Henkel C."/>
            <person name="Chen W.J."/>
            <person name="Zahm M."/>
            <person name="Cabau C."/>
            <person name="Klopp C."/>
            <person name="Thompson A.W."/>
            <person name="Robinson-Rechavi M."/>
            <person name="Braasch I."/>
            <person name="Lecointre G."/>
            <person name="Bobe J."/>
            <person name="Postlethwait J.H."/>
            <person name="Berthelot C."/>
            <person name="Roest Crollius H."/>
            <person name="Guiguen Y."/>
        </authorList>
    </citation>
    <scope>NUCLEOTIDE SEQUENCE</scope>
    <source>
        <strain evidence="2">NC1722</strain>
    </source>
</reference>
<dbReference type="Proteomes" id="UP001221898">
    <property type="component" value="Unassembled WGS sequence"/>
</dbReference>
<evidence type="ECO:0000313" key="3">
    <source>
        <dbReference type="Proteomes" id="UP001221898"/>
    </source>
</evidence>
<sequence length="109" mass="11957">MPLGCPIQTARYFISREEGGCARRTRCGGQYAACAQRSHANYSRNKVTLISLLLSRVSALPRARGAPVSGPGRSALSRQTSHPRCETGPRTTHRARGGRHFHNAVWEIT</sequence>
<comment type="caution">
    <text evidence="2">The sequence shown here is derived from an EMBL/GenBank/DDBJ whole genome shotgun (WGS) entry which is preliminary data.</text>
</comment>
<dbReference type="EMBL" id="JAINUG010000044">
    <property type="protein sequence ID" value="KAJ8406242.1"/>
    <property type="molecule type" value="Genomic_DNA"/>
</dbReference>
<dbReference type="AlphaFoldDB" id="A0AAD7WR66"/>
<proteinExistence type="predicted"/>
<keyword evidence="3" id="KW-1185">Reference proteome</keyword>
<protein>
    <submittedName>
        <fullName evidence="2">Uncharacterized protein</fullName>
    </submittedName>
</protein>
<name>A0AAD7WR66_9TELE</name>
<gene>
    <name evidence="2" type="ORF">AAFF_G00304730</name>
</gene>
<evidence type="ECO:0000256" key="1">
    <source>
        <dbReference type="SAM" id="MobiDB-lite"/>
    </source>
</evidence>
<accession>A0AAD7WR66</accession>
<evidence type="ECO:0000313" key="2">
    <source>
        <dbReference type="EMBL" id="KAJ8406242.1"/>
    </source>
</evidence>
<feature type="compositionally biased region" description="Basic residues" evidence="1">
    <location>
        <begin position="91"/>
        <end position="101"/>
    </location>
</feature>
<feature type="region of interest" description="Disordered" evidence="1">
    <location>
        <begin position="63"/>
        <end position="101"/>
    </location>
</feature>